<sequence length="393" mass="43262">MNAVAILSFVTVPLLAQGVARQEYSGLDKYPVQGRPESASFVGVRAAEFLEIPVGARGIGMGSSYSAVADDISSIWWNPAGLGFLNKREVMVNVVDYTLDLTYSYAAAAAPLLDGNLVIGGFFGYLDIPEMEITTVNSPNGIGRTFNAYDFQMGGSFAYNLSDRFVAGLSAKYVHQDVFGNIAGNAFAIDAGAIYHTDFLDRELRFAFAMQNLGTNITMRGPNLLYEVGPEDRGGSIPKGYVDYSTDPNALARRADRWVYRQTHTYRLPTVVKLGLSYNLATNEKANWLATGELWRNSTTPISYATGTELNYNFTPFLSAALRMGWLIQTDEYTQGSDQFGYSYLGDDPTWRGISFGGGIKRDFAGKTIDFNYAYRNKGRLTADNFFTVSFGF</sequence>
<dbReference type="SUPFAM" id="SSF56935">
    <property type="entry name" value="Porins"/>
    <property type="match status" value="1"/>
</dbReference>
<dbReference type="Gene3D" id="2.40.160.60">
    <property type="entry name" value="Outer membrane protein transport protein (OMPP1/FadL/TodX)"/>
    <property type="match status" value="1"/>
</dbReference>
<organism evidence="1 2">
    <name type="scientific">Candidatus Glassbacteria bacterium GWA2_58_10</name>
    <dbReference type="NCBI Taxonomy" id="1817865"/>
    <lineage>
        <taxon>Bacteria</taxon>
        <taxon>Candidatus Glassiibacteriota</taxon>
    </lineage>
</organism>
<dbReference type="EMBL" id="MFIV01000061">
    <property type="protein sequence ID" value="OGF98812.1"/>
    <property type="molecule type" value="Genomic_DNA"/>
</dbReference>
<evidence type="ECO:0000313" key="2">
    <source>
        <dbReference type="Proteomes" id="UP000176992"/>
    </source>
</evidence>
<evidence type="ECO:0000313" key="1">
    <source>
        <dbReference type="EMBL" id="OGF98812.1"/>
    </source>
</evidence>
<comment type="caution">
    <text evidence="1">The sequence shown here is derived from an EMBL/GenBank/DDBJ whole genome shotgun (WGS) entry which is preliminary data.</text>
</comment>
<dbReference type="AlphaFoldDB" id="A0A1F5YFI1"/>
<evidence type="ECO:0008006" key="3">
    <source>
        <dbReference type="Google" id="ProtNLM"/>
    </source>
</evidence>
<dbReference type="NCBIfam" id="NF033709">
    <property type="entry name" value="PorV_fam"/>
    <property type="match status" value="1"/>
</dbReference>
<proteinExistence type="predicted"/>
<gene>
    <name evidence="1" type="ORF">A2Z86_11530</name>
</gene>
<protein>
    <recommendedName>
        <fullName evidence="3">PorV/PorQ family protein</fullName>
    </recommendedName>
</protein>
<dbReference type="Proteomes" id="UP000176992">
    <property type="component" value="Unassembled WGS sequence"/>
</dbReference>
<name>A0A1F5YFI1_9BACT</name>
<reference evidence="1 2" key="1">
    <citation type="journal article" date="2016" name="Nat. Commun.">
        <title>Thousands of microbial genomes shed light on interconnected biogeochemical processes in an aquifer system.</title>
        <authorList>
            <person name="Anantharaman K."/>
            <person name="Brown C.T."/>
            <person name="Hug L.A."/>
            <person name="Sharon I."/>
            <person name="Castelle C.J."/>
            <person name="Probst A.J."/>
            <person name="Thomas B.C."/>
            <person name="Singh A."/>
            <person name="Wilkins M.J."/>
            <person name="Karaoz U."/>
            <person name="Brodie E.L."/>
            <person name="Williams K.H."/>
            <person name="Hubbard S.S."/>
            <person name="Banfield J.F."/>
        </authorList>
    </citation>
    <scope>NUCLEOTIDE SEQUENCE [LARGE SCALE GENOMIC DNA]</scope>
</reference>
<accession>A0A1F5YFI1</accession>